<accession>V8N9I9</accession>
<name>V8N9I9_OPHHA</name>
<protein>
    <recommendedName>
        <fullName evidence="3">Thrombospondin/cartilage oligomeric matrix protein coiled-coil domain-containing protein</fullName>
    </recommendedName>
</protein>
<dbReference type="CDD" id="cd16077">
    <property type="entry name" value="TSP-5cc"/>
    <property type="match status" value="1"/>
</dbReference>
<sequence length="64" mass="7098">MARGYALATGPGTLAADPRGDLSPQMLTEMKETNKALREIRELLKQQVKEITFLKNTVMECDAC</sequence>
<feature type="coiled-coil region" evidence="1">
    <location>
        <begin position="27"/>
        <end position="57"/>
    </location>
</feature>
<dbReference type="OrthoDB" id="14563at2759"/>
<dbReference type="SUPFAM" id="SSF58006">
    <property type="entry name" value="Assembly domain of cartilage oligomeric matrix protein"/>
    <property type="match status" value="1"/>
</dbReference>
<reference evidence="4 5" key="1">
    <citation type="journal article" date="2013" name="Proc. Natl. Acad. Sci. U.S.A.">
        <title>The king cobra genome reveals dynamic gene evolution and adaptation in the snake venom system.</title>
        <authorList>
            <person name="Vonk F.J."/>
            <person name="Casewell N.R."/>
            <person name="Henkel C.V."/>
            <person name="Heimberg A.M."/>
            <person name="Jansen H.J."/>
            <person name="McCleary R.J."/>
            <person name="Kerkkamp H.M."/>
            <person name="Vos R.A."/>
            <person name="Guerreiro I."/>
            <person name="Calvete J.J."/>
            <person name="Wuster W."/>
            <person name="Woods A.E."/>
            <person name="Logan J.M."/>
            <person name="Harrison R.A."/>
            <person name="Castoe T.A."/>
            <person name="de Koning A.P."/>
            <person name="Pollock D.D."/>
            <person name="Yandell M."/>
            <person name="Calderon D."/>
            <person name="Renjifo C."/>
            <person name="Currier R.B."/>
            <person name="Salgado D."/>
            <person name="Pla D."/>
            <person name="Sanz L."/>
            <person name="Hyder A.S."/>
            <person name="Ribeiro J.M."/>
            <person name="Arntzen J.W."/>
            <person name="van den Thillart G.E."/>
            <person name="Boetzer M."/>
            <person name="Pirovano W."/>
            <person name="Dirks R.P."/>
            <person name="Spaink H.P."/>
            <person name="Duboule D."/>
            <person name="McGlinn E."/>
            <person name="Kini R.M."/>
            <person name="Richardson M.K."/>
        </authorList>
    </citation>
    <scope>NUCLEOTIDE SEQUENCE</scope>
    <source>
        <tissue evidence="4">Blood</tissue>
    </source>
</reference>
<dbReference type="Proteomes" id="UP000018936">
    <property type="component" value="Unassembled WGS sequence"/>
</dbReference>
<comment type="caution">
    <text evidence="4">The sequence shown here is derived from an EMBL/GenBank/DDBJ whole genome shotgun (WGS) entry which is preliminary data.</text>
</comment>
<gene>
    <name evidence="4" type="ORF">L345_16052</name>
</gene>
<feature type="region of interest" description="Disordered" evidence="2">
    <location>
        <begin position="1"/>
        <end position="22"/>
    </location>
</feature>
<dbReference type="Gene3D" id="1.20.5.10">
    <property type="match status" value="1"/>
</dbReference>
<organism evidence="4 5">
    <name type="scientific">Ophiophagus hannah</name>
    <name type="common">King cobra</name>
    <name type="synonym">Naja hannah</name>
    <dbReference type="NCBI Taxonomy" id="8665"/>
    <lineage>
        <taxon>Eukaryota</taxon>
        <taxon>Metazoa</taxon>
        <taxon>Chordata</taxon>
        <taxon>Craniata</taxon>
        <taxon>Vertebrata</taxon>
        <taxon>Euteleostomi</taxon>
        <taxon>Lepidosauria</taxon>
        <taxon>Squamata</taxon>
        <taxon>Bifurcata</taxon>
        <taxon>Unidentata</taxon>
        <taxon>Episquamata</taxon>
        <taxon>Toxicofera</taxon>
        <taxon>Serpentes</taxon>
        <taxon>Colubroidea</taxon>
        <taxon>Elapidae</taxon>
        <taxon>Elapinae</taxon>
        <taxon>Ophiophagus</taxon>
    </lineage>
</organism>
<proteinExistence type="predicted"/>
<evidence type="ECO:0000313" key="4">
    <source>
        <dbReference type="EMBL" id="ETE58227.1"/>
    </source>
</evidence>
<evidence type="ECO:0000256" key="2">
    <source>
        <dbReference type="SAM" id="MobiDB-lite"/>
    </source>
</evidence>
<evidence type="ECO:0000256" key="1">
    <source>
        <dbReference type="SAM" id="Coils"/>
    </source>
</evidence>
<evidence type="ECO:0000313" key="5">
    <source>
        <dbReference type="Proteomes" id="UP000018936"/>
    </source>
</evidence>
<keyword evidence="1" id="KW-0175">Coiled coil</keyword>
<feature type="non-terminal residue" evidence="4">
    <location>
        <position position="64"/>
    </location>
</feature>
<dbReference type="Pfam" id="PF11598">
    <property type="entry name" value="COMP"/>
    <property type="match status" value="1"/>
</dbReference>
<dbReference type="EMBL" id="AZIM01007007">
    <property type="protein sequence ID" value="ETE58227.1"/>
    <property type="molecule type" value="Genomic_DNA"/>
</dbReference>
<evidence type="ECO:0000259" key="3">
    <source>
        <dbReference type="Pfam" id="PF11598"/>
    </source>
</evidence>
<feature type="domain" description="Thrombospondin/cartilage oligomeric matrix protein coiled-coil" evidence="3">
    <location>
        <begin position="22"/>
        <end position="64"/>
    </location>
</feature>
<dbReference type="InterPro" id="IPR046970">
    <property type="entry name" value="TSP/COMP_CC_sf"/>
</dbReference>
<dbReference type="AlphaFoldDB" id="V8N9I9"/>
<dbReference type="FunFam" id="1.20.5.10:FF:000001">
    <property type="entry name" value="thrombospondin-3 isoform X2"/>
    <property type="match status" value="1"/>
</dbReference>
<keyword evidence="5" id="KW-1185">Reference proteome</keyword>
<dbReference type="InterPro" id="IPR039081">
    <property type="entry name" value="TSP-5_CC"/>
</dbReference>
<feature type="non-terminal residue" evidence="4">
    <location>
        <position position="1"/>
    </location>
</feature>
<dbReference type="InterPro" id="IPR024665">
    <property type="entry name" value="TSP/COMP_CC"/>
</dbReference>